<dbReference type="Gene3D" id="3.30.1860.10">
    <property type="entry name" value="uncharacterized conserved protein from methanopyrus kandleri domain like"/>
    <property type="match status" value="1"/>
</dbReference>
<gene>
    <name evidence="1" type="ORF">EGH24_08620</name>
</gene>
<proteinExistence type="predicted"/>
<dbReference type="RefSeq" id="WP_142979746.1">
    <property type="nucleotide sequence ID" value="NZ_RKLU01000003.1"/>
</dbReference>
<dbReference type="Pfam" id="PF04242">
    <property type="entry name" value="DUF424"/>
    <property type="match status" value="1"/>
</dbReference>
<dbReference type="Proteomes" id="UP000705823">
    <property type="component" value="Unassembled WGS sequence"/>
</dbReference>
<name>A0A8J8P8X4_9EURY</name>
<comment type="caution">
    <text evidence="1">The sequence shown here is derived from an EMBL/GenBank/DDBJ whole genome shotgun (WGS) entry which is preliminary data.</text>
</comment>
<evidence type="ECO:0000313" key="2">
    <source>
        <dbReference type="Proteomes" id="UP000705823"/>
    </source>
</evidence>
<evidence type="ECO:0000313" key="1">
    <source>
        <dbReference type="EMBL" id="TQQ81184.1"/>
    </source>
</evidence>
<accession>A0A8J8P8X4</accession>
<organism evidence="1 2">
    <name type="scientific">Halonotius terrestris</name>
    <dbReference type="NCBI Taxonomy" id="2487750"/>
    <lineage>
        <taxon>Archaea</taxon>
        <taxon>Methanobacteriati</taxon>
        <taxon>Methanobacteriota</taxon>
        <taxon>Stenosarchaea group</taxon>
        <taxon>Halobacteria</taxon>
        <taxon>Halobacteriales</taxon>
        <taxon>Haloferacaceae</taxon>
        <taxon>Halonotius</taxon>
    </lineage>
</organism>
<dbReference type="AlphaFoldDB" id="A0A8J8P8X4"/>
<dbReference type="InterPro" id="IPR007355">
    <property type="entry name" value="DUF424"/>
</dbReference>
<keyword evidence="2" id="KW-1185">Reference proteome</keyword>
<protein>
    <submittedName>
        <fullName evidence="1">DUF424 domain-containing protein</fullName>
    </submittedName>
</protein>
<dbReference type="OrthoDB" id="18015at2157"/>
<dbReference type="EMBL" id="RKLU01000003">
    <property type="protein sequence ID" value="TQQ81184.1"/>
    <property type="molecule type" value="Genomic_DNA"/>
</dbReference>
<reference evidence="1" key="1">
    <citation type="submission" date="2019-02" db="EMBL/GenBank/DDBJ databases">
        <title>Halonotius sp. a new haloarchaeum isolated from saline soil.</title>
        <authorList>
            <person name="Duran-Viseras A."/>
            <person name="Sanchez-Porro C."/>
            <person name="Ventosa A."/>
        </authorList>
    </citation>
    <scope>NUCLEOTIDE SEQUENCE</scope>
    <source>
        <strain evidence="1">F15B</strain>
    </source>
</reference>
<sequence>MLLRERETPEGLLVSICDSDCLGETYEDGDINLEVTTEFYGGEEATEADADAVVDALQRADVANLVGSESVEVAIEAGLIDGERVLEVAETKHAQLMWL</sequence>